<keyword evidence="4 6" id="KW-0808">Transferase</keyword>
<evidence type="ECO:0000256" key="1">
    <source>
        <dbReference type="ARBA" id="ARBA00004751"/>
    </source>
</evidence>
<dbReference type="InterPro" id="IPR036969">
    <property type="entry name" value="Citrate_synthase_sf"/>
</dbReference>
<dbReference type="GO" id="GO:0005829">
    <property type="term" value="C:cytosol"/>
    <property type="evidence" value="ECO:0007669"/>
    <property type="project" value="TreeGrafter"/>
</dbReference>
<dbReference type="PROSITE" id="PS00480">
    <property type="entry name" value="CITRATE_SYNTHASE"/>
    <property type="match status" value="1"/>
</dbReference>
<dbReference type="GO" id="GO:0005975">
    <property type="term" value="P:carbohydrate metabolic process"/>
    <property type="evidence" value="ECO:0007669"/>
    <property type="project" value="TreeGrafter"/>
</dbReference>
<evidence type="ECO:0000256" key="7">
    <source>
        <dbReference type="PIRSR" id="PIRSR001369-1"/>
    </source>
</evidence>
<dbReference type="InterPro" id="IPR016143">
    <property type="entry name" value="Citrate_synth-like_sm_a-sub"/>
</dbReference>
<protein>
    <recommendedName>
        <fullName evidence="6">Citrate synthase</fullName>
    </recommendedName>
</protein>
<evidence type="ECO:0000256" key="6">
    <source>
        <dbReference type="PIRNR" id="PIRNR001369"/>
    </source>
</evidence>
<evidence type="ECO:0000313" key="9">
    <source>
        <dbReference type="EMBL" id="CAA9568319.1"/>
    </source>
</evidence>
<dbReference type="Gene3D" id="1.10.230.10">
    <property type="entry name" value="Cytochrome P450-Terp, domain 2"/>
    <property type="match status" value="1"/>
</dbReference>
<dbReference type="InterPro" id="IPR019810">
    <property type="entry name" value="Citrate_synthase_AS"/>
</dbReference>
<dbReference type="Gene3D" id="1.10.580.10">
    <property type="entry name" value="Citrate Synthase, domain 1"/>
    <property type="match status" value="1"/>
</dbReference>
<reference evidence="9" key="1">
    <citation type="submission" date="2020-02" db="EMBL/GenBank/DDBJ databases">
        <authorList>
            <person name="Meier V. D."/>
        </authorList>
    </citation>
    <scope>NUCLEOTIDE SEQUENCE</scope>
    <source>
        <strain evidence="9">AVDCRST_MAG19</strain>
    </source>
</reference>
<dbReference type="AlphaFoldDB" id="A0A6J4V6K3"/>
<evidence type="ECO:0000256" key="5">
    <source>
        <dbReference type="ARBA" id="ARBA00049288"/>
    </source>
</evidence>
<dbReference type="InterPro" id="IPR016142">
    <property type="entry name" value="Citrate_synth-like_lrg_a-sub"/>
</dbReference>
<dbReference type="PANTHER" id="PTHR11739:SF23">
    <property type="entry name" value="CITRATE SYNTHASE 2-RELATED"/>
    <property type="match status" value="1"/>
</dbReference>
<evidence type="ECO:0000256" key="8">
    <source>
        <dbReference type="RuleBase" id="RU003406"/>
    </source>
</evidence>
<comment type="similarity">
    <text evidence="2 6 8">Belongs to the citrate synthase family.</text>
</comment>
<accession>A0A6J4V6K3</accession>
<dbReference type="NCBIfam" id="TIGR01800">
    <property type="entry name" value="cit_synth_II"/>
    <property type="match status" value="1"/>
</dbReference>
<sequence>MSSANGTQADPAASLPKPEGLEGVVAAATALSHVFGEEGRLVYRGYDIHELAGKAGFEEVAYLLWHGRLPNGAELDDLRQRLGANRALPESVLATLRALPGDAEPMDALRTGVSALGAAEHGLFDATPDLDEAIAVTARVPSILAAFFRLRRGEEPVPPRPELNTAQSYLYQLFGREPEPRHWRPLEVYLVLLADHGMNASTFTARVIASTQSDLCSAITGAVGALKGPLHGGAPSKVLDMLNEIGSVANVEPWLTRALDGGERLMGFGHRVYKAEDPRAEILRGMAEEASDPAFFALSKTTEERALAMLEERKPGRRLYTNVEFYSAAVLAAVGLPGDMFTPTFAVARTVGWTAHVLEQMANNRLIRPQSEFVGPTDKHFAAIEAR</sequence>
<dbReference type="GO" id="GO:0006099">
    <property type="term" value="P:tricarboxylic acid cycle"/>
    <property type="evidence" value="ECO:0007669"/>
    <property type="project" value="UniProtKB-UniPathway"/>
</dbReference>
<evidence type="ECO:0000256" key="3">
    <source>
        <dbReference type="ARBA" id="ARBA00022532"/>
    </source>
</evidence>
<comment type="pathway">
    <text evidence="1">Carbohydrate metabolism; tricarboxylic acid cycle; isocitrate from oxaloacetate: step 1/2.</text>
</comment>
<keyword evidence="3" id="KW-0816">Tricarboxylic acid cycle</keyword>
<dbReference type="PIRSF" id="PIRSF001369">
    <property type="entry name" value="Citrate_synth"/>
    <property type="match status" value="1"/>
</dbReference>
<dbReference type="Pfam" id="PF00285">
    <property type="entry name" value="Citrate_synt"/>
    <property type="match status" value="1"/>
</dbReference>
<dbReference type="EMBL" id="CADCWL010000122">
    <property type="protein sequence ID" value="CAA9568319.1"/>
    <property type="molecule type" value="Genomic_DNA"/>
</dbReference>
<evidence type="ECO:0000256" key="4">
    <source>
        <dbReference type="ARBA" id="ARBA00022679"/>
    </source>
</evidence>
<organism evidence="9">
    <name type="scientific">uncultured Thermomicrobiales bacterium</name>
    <dbReference type="NCBI Taxonomy" id="1645740"/>
    <lineage>
        <taxon>Bacteria</taxon>
        <taxon>Pseudomonadati</taxon>
        <taxon>Thermomicrobiota</taxon>
        <taxon>Thermomicrobia</taxon>
        <taxon>Thermomicrobiales</taxon>
        <taxon>environmental samples</taxon>
    </lineage>
</organism>
<dbReference type="InterPro" id="IPR024176">
    <property type="entry name" value="Citrate_synthase_bac-typ"/>
</dbReference>
<comment type="catalytic activity">
    <reaction evidence="5">
        <text>oxaloacetate + acetyl-CoA + H2O = citrate + CoA + H(+)</text>
        <dbReference type="Rhea" id="RHEA:16845"/>
        <dbReference type="ChEBI" id="CHEBI:15377"/>
        <dbReference type="ChEBI" id="CHEBI:15378"/>
        <dbReference type="ChEBI" id="CHEBI:16452"/>
        <dbReference type="ChEBI" id="CHEBI:16947"/>
        <dbReference type="ChEBI" id="CHEBI:57287"/>
        <dbReference type="ChEBI" id="CHEBI:57288"/>
        <dbReference type="EC" id="2.3.3.16"/>
    </reaction>
</comment>
<dbReference type="SUPFAM" id="SSF48256">
    <property type="entry name" value="Citrate synthase"/>
    <property type="match status" value="1"/>
</dbReference>
<dbReference type="UniPathway" id="UPA00223"/>
<dbReference type="NCBIfam" id="NF009005">
    <property type="entry name" value="PRK12350.1"/>
    <property type="match status" value="1"/>
</dbReference>
<keyword evidence="9" id="KW-0012">Acyltransferase</keyword>
<dbReference type="InterPro" id="IPR002020">
    <property type="entry name" value="Citrate_synthase"/>
</dbReference>
<dbReference type="PANTHER" id="PTHR11739">
    <property type="entry name" value="CITRATE SYNTHASE"/>
    <property type="match status" value="1"/>
</dbReference>
<proteinExistence type="inferred from homology"/>
<dbReference type="GO" id="GO:0036440">
    <property type="term" value="F:citrate synthase activity"/>
    <property type="evidence" value="ECO:0007669"/>
    <property type="project" value="UniProtKB-EC"/>
</dbReference>
<evidence type="ECO:0000256" key="2">
    <source>
        <dbReference type="ARBA" id="ARBA00010566"/>
    </source>
</evidence>
<gene>
    <name evidence="9" type="ORF">AVDCRST_MAG19-2512</name>
</gene>
<dbReference type="InterPro" id="IPR011278">
    <property type="entry name" value="2-MeCitrate/Citrate_synth_II"/>
</dbReference>
<feature type="active site" evidence="7">
    <location>
        <position position="270"/>
    </location>
</feature>
<dbReference type="PRINTS" id="PR00143">
    <property type="entry name" value="CITRTSNTHASE"/>
</dbReference>
<name>A0A6J4V6K3_9BACT</name>
<feature type="active site" evidence="7">
    <location>
        <position position="324"/>
    </location>
</feature>